<name>A0A1S1V421_9FIRM</name>
<accession>A0A1S1V421</accession>
<dbReference type="Gene3D" id="3.40.1350.10">
    <property type="match status" value="1"/>
</dbReference>
<keyword evidence="3" id="KW-1185">Reference proteome</keyword>
<keyword evidence="2" id="KW-0418">Kinase</keyword>
<evidence type="ECO:0000259" key="1">
    <source>
        <dbReference type="Pfam" id="PF02518"/>
    </source>
</evidence>
<dbReference type="InterPro" id="IPR011856">
    <property type="entry name" value="tRNA_endonuc-like_dom_sf"/>
</dbReference>
<dbReference type="InterPro" id="IPR003594">
    <property type="entry name" value="HATPase_dom"/>
</dbReference>
<dbReference type="Proteomes" id="UP000180254">
    <property type="component" value="Unassembled WGS sequence"/>
</dbReference>
<keyword evidence="2" id="KW-0808">Transferase</keyword>
<dbReference type="GO" id="GO:0003676">
    <property type="term" value="F:nucleic acid binding"/>
    <property type="evidence" value="ECO:0007669"/>
    <property type="project" value="InterPro"/>
</dbReference>
<dbReference type="GO" id="GO:0016301">
    <property type="term" value="F:kinase activity"/>
    <property type="evidence" value="ECO:0007669"/>
    <property type="project" value="UniProtKB-KW"/>
</dbReference>
<feature type="domain" description="Histidine kinase/HSP90-like ATPase" evidence="1">
    <location>
        <begin position="23"/>
        <end position="111"/>
    </location>
</feature>
<evidence type="ECO:0000313" key="3">
    <source>
        <dbReference type="Proteomes" id="UP000180254"/>
    </source>
</evidence>
<sequence>MAKKVKLVAGRGLFSGLAKQNLLFHQCIGELVDNAIAGTIKDSKFDVSIIFNDVGEKGFVDLYISDKGKGMDIDTLERALQLGESATTTNRLNEHGFGLKNALATLSDGNGEWELWTKFKSENSKVLKVKGPFCSEMEIQDERQRFPDYDFLPSEISTLIKVKVKKNFVQTSQGRGAKATELNTLRRILMEHLGVMYRGYLEQDSKTYEESGRINVSIGRDSKKVTPVQVPIANGRTEYVDIELGGTVYKLEYKYGTLDEVRRDMLIQGEKASYYYQGNIPTQGIDIRLGKRVIATRLLDIIWKTDDDKRKSIVRHNNYNDFVGELIIPELPRGVLTTVNNKTDFNLADENWTSIFDKINEYRPLKMSRLEGEKELRTKWVSILEASITDKEKEKILTEKKVWPSGTSIDVYRVTAAEKVIIYELKVGTGEPKHLYQLKMYWDGLVNNKDNPDEAILLVEDYDGKLEEMANVMNTFNTIRDGVNPYNFKIMKFSEVGLRKDIKR</sequence>
<dbReference type="Gene3D" id="3.30.565.10">
    <property type="entry name" value="Histidine kinase-like ATPase, C-terminal domain"/>
    <property type="match status" value="1"/>
</dbReference>
<dbReference type="InterPro" id="IPR036890">
    <property type="entry name" value="HATPase_C_sf"/>
</dbReference>
<dbReference type="Pfam" id="PF02518">
    <property type="entry name" value="HATPase_c"/>
    <property type="match status" value="1"/>
</dbReference>
<dbReference type="SUPFAM" id="SSF55874">
    <property type="entry name" value="ATPase domain of HSP90 chaperone/DNA topoisomerase II/histidine kinase"/>
    <property type="match status" value="1"/>
</dbReference>
<dbReference type="STRING" id="39480.EUAN_24380"/>
<comment type="caution">
    <text evidence="2">The sequence shown here is derived from an EMBL/GenBank/DDBJ whole genome shotgun (WGS) entry which is preliminary data.</text>
</comment>
<dbReference type="AlphaFoldDB" id="A0A1S1V421"/>
<evidence type="ECO:0000313" key="2">
    <source>
        <dbReference type="EMBL" id="OHW61204.1"/>
    </source>
</evidence>
<protein>
    <submittedName>
        <fullName evidence="2">Histidine kinase-, DNA gyrase B-, and HSP90-like ATPase</fullName>
    </submittedName>
</protein>
<proteinExistence type="predicted"/>
<organism evidence="2 3">
    <name type="scientific">Andreesenia angusta</name>
    <dbReference type="NCBI Taxonomy" id="39480"/>
    <lineage>
        <taxon>Bacteria</taxon>
        <taxon>Bacillati</taxon>
        <taxon>Bacillota</taxon>
        <taxon>Tissierellia</taxon>
        <taxon>Tissierellales</taxon>
        <taxon>Gottschalkiaceae</taxon>
        <taxon>Andreesenia</taxon>
    </lineage>
</organism>
<reference evidence="2 3" key="1">
    <citation type="submission" date="2016-09" db="EMBL/GenBank/DDBJ databases">
        <title>Genome sequence of Eubacterium angustum.</title>
        <authorList>
            <person name="Poehlein A."/>
            <person name="Daniel R."/>
        </authorList>
    </citation>
    <scope>NUCLEOTIDE SEQUENCE [LARGE SCALE GENOMIC DNA]</scope>
    <source>
        <strain evidence="2 3">DSM 1989</strain>
    </source>
</reference>
<gene>
    <name evidence="2" type="ORF">EUAN_24380</name>
</gene>
<dbReference type="EMBL" id="MKIE01000026">
    <property type="protein sequence ID" value="OHW61204.1"/>
    <property type="molecule type" value="Genomic_DNA"/>
</dbReference>
<dbReference type="RefSeq" id="WP_071064826.1">
    <property type="nucleotide sequence ID" value="NZ_MKIE01000026.1"/>
</dbReference>